<dbReference type="OrthoDB" id="9790710at2"/>
<dbReference type="SUPFAM" id="SSF53756">
    <property type="entry name" value="UDP-Glycosyltransferase/glycogen phosphorylase"/>
    <property type="match status" value="1"/>
</dbReference>
<evidence type="ECO:0000256" key="1">
    <source>
        <dbReference type="ARBA" id="ARBA00022676"/>
    </source>
</evidence>
<dbReference type="RefSeq" id="WP_129355998.1">
    <property type="nucleotide sequence ID" value="NZ_CP026539.1"/>
</dbReference>
<protein>
    <recommendedName>
        <fullName evidence="5">Glycosyl transferase family 1</fullName>
    </recommendedName>
</protein>
<proteinExistence type="predicted"/>
<dbReference type="Gene3D" id="3.40.50.2000">
    <property type="entry name" value="Glycogen Phosphorylase B"/>
    <property type="match status" value="2"/>
</dbReference>
<dbReference type="EMBL" id="CP026539">
    <property type="protein sequence ID" value="QAZ69578.1"/>
    <property type="molecule type" value="Genomic_DNA"/>
</dbReference>
<evidence type="ECO:0008006" key="5">
    <source>
        <dbReference type="Google" id="ProtNLM"/>
    </source>
</evidence>
<dbReference type="GO" id="GO:0016757">
    <property type="term" value="F:glycosyltransferase activity"/>
    <property type="evidence" value="ECO:0007669"/>
    <property type="project" value="UniProtKB-KW"/>
</dbReference>
<gene>
    <name evidence="3" type="ORF">C3Y92_20020</name>
</gene>
<dbReference type="KEGG" id="dcb:C3Y92_20020"/>
<organism evidence="3 4">
    <name type="scientific">Solidesulfovibrio carbinolicus</name>
    <dbReference type="NCBI Taxonomy" id="296842"/>
    <lineage>
        <taxon>Bacteria</taxon>
        <taxon>Pseudomonadati</taxon>
        <taxon>Thermodesulfobacteriota</taxon>
        <taxon>Desulfovibrionia</taxon>
        <taxon>Desulfovibrionales</taxon>
        <taxon>Desulfovibrionaceae</taxon>
        <taxon>Solidesulfovibrio</taxon>
    </lineage>
</organism>
<evidence type="ECO:0000313" key="3">
    <source>
        <dbReference type="EMBL" id="QAZ69578.1"/>
    </source>
</evidence>
<dbReference type="PANTHER" id="PTHR12526">
    <property type="entry name" value="GLYCOSYLTRANSFERASE"/>
    <property type="match status" value="1"/>
</dbReference>
<keyword evidence="4" id="KW-1185">Reference proteome</keyword>
<keyword evidence="2" id="KW-0808">Transferase</keyword>
<keyword evidence="1" id="KW-0328">Glycosyltransferase</keyword>
<name>A0A4P6HVM2_9BACT</name>
<geneLocation type="plasmid" evidence="4">
    <name>pdcar1</name>
</geneLocation>
<dbReference type="Pfam" id="PF13692">
    <property type="entry name" value="Glyco_trans_1_4"/>
    <property type="match status" value="1"/>
</dbReference>
<accession>A0A4P6HVM2</accession>
<dbReference type="PANTHER" id="PTHR12526:SF510">
    <property type="entry name" value="D-INOSITOL 3-PHOSPHATE GLYCOSYLTRANSFERASE"/>
    <property type="match status" value="1"/>
</dbReference>
<dbReference type="CDD" id="cd03801">
    <property type="entry name" value="GT4_PimA-like"/>
    <property type="match status" value="1"/>
</dbReference>
<dbReference type="Proteomes" id="UP000293296">
    <property type="component" value="Plasmid pDCAR1"/>
</dbReference>
<evidence type="ECO:0000256" key="2">
    <source>
        <dbReference type="ARBA" id="ARBA00022679"/>
    </source>
</evidence>
<reference evidence="3 4" key="1">
    <citation type="submission" date="2018-02" db="EMBL/GenBank/DDBJ databases">
        <title>Genome sequence of Desulfovibrio carbinolicus DSM 3852.</title>
        <authorList>
            <person name="Wilbanks E."/>
            <person name="Skennerton C.T."/>
            <person name="Orphan V.J."/>
        </authorList>
    </citation>
    <scope>NUCLEOTIDE SEQUENCE [LARGE SCALE GENOMIC DNA]</scope>
    <source>
        <strain evidence="3 4">DSM 3852</strain>
        <plasmid evidence="4">pdcar1</plasmid>
    </source>
</reference>
<keyword evidence="3" id="KW-0614">Plasmid</keyword>
<dbReference type="AlphaFoldDB" id="A0A4P6HVM2"/>
<evidence type="ECO:0000313" key="4">
    <source>
        <dbReference type="Proteomes" id="UP000293296"/>
    </source>
</evidence>
<sequence length="349" mass="37890">MAGRRRLAFVGGLSDKKLVQKLLPLTRLEGVDAIDVYRRLPPPALPKIHWKPLPPGALAGEPAKLARLLAEGWRYEALIGCFQLYHGFWAHLAGRLWRRPTIQLVIDNLPGNLRQYPSRTAIMAAAGCGVRGPRTLLELRQAGYARPAAIIHNPYALPEPMATPAERRFDCIAVGNFNTWKDYPWLATVFEALAAQGIRPRLALGGLFPDAFQARMRAACGDRVHFLGHLGPKALDAAYAASRSLLMTSQAEGLPMVAVEAMSHGLPVIATTVGDLPWLVRDGREGRLVPHGDTAAMAAAIAALLADPDGFEAMGQAAAVRVRELAPEFTPDRIVAAWRALFDQLGFSA</sequence>